<dbReference type="EMBL" id="SNRW01024202">
    <property type="protein sequence ID" value="KAA6362439.1"/>
    <property type="molecule type" value="Genomic_DNA"/>
</dbReference>
<organism evidence="1 2">
    <name type="scientific">Streblomastix strix</name>
    <dbReference type="NCBI Taxonomy" id="222440"/>
    <lineage>
        <taxon>Eukaryota</taxon>
        <taxon>Metamonada</taxon>
        <taxon>Preaxostyla</taxon>
        <taxon>Oxymonadida</taxon>
        <taxon>Streblomastigidae</taxon>
        <taxon>Streblomastix</taxon>
    </lineage>
</organism>
<comment type="caution">
    <text evidence="1">The sequence shown here is derived from an EMBL/GenBank/DDBJ whole genome shotgun (WGS) entry which is preliminary data.</text>
</comment>
<dbReference type="Proteomes" id="UP000324800">
    <property type="component" value="Unassembled WGS sequence"/>
</dbReference>
<proteinExistence type="predicted"/>
<sequence length="84" mass="9553">MYSEKKVVWVENDAFPEKFDALVNPEDLVLGVIPEVEAVLVSSDESDFPDFADFFDFSDLLLDLIESVMDLFLTIFYSGVYSDV</sequence>
<name>A0A5J4TX27_9EUKA</name>
<accession>A0A5J4TX27</accession>
<protein>
    <submittedName>
        <fullName evidence="1">Uncharacterized protein</fullName>
    </submittedName>
</protein>
<evidence type="ECO:0000313" key="2">
    <source>
        <dbReference type="Proteomes" id="UP000324800"/>
    </source>
</evidence>
<reference evidence="1 2" key="1">
    <citation type="submission" date="2019-03" db="EMBL/GenBank/DDBJ databases">
        <title>Single cell metagenomics reveals metabolic interactions within the superorganism composed of flagellate Streblomastix strix and complex community of Bacteroidetes bacteria on its surface.</title>
        <authorList>
            <person name="Treitli S.C."/>
            <person name="Kolisko M."/>
            <person name="Husnik F."/>
            <person name="Keeling P."/>
            <person name="Hampl V."/>
        </authorList>
    </citation>
    <scope>NUCLEOTIDE SEQUENCE [LARGE SCALE GENOMIC DNA]</scope>
    <source>
        <strain evidence="1">ST1C</strain>
    </source>
</reference>
<gene>
    <name evidence="1" type="ORF">EZS28_042034</name>
</gene>
<evidence type="ECO:0000313" key="1">
    <source>
        <dbReference type="EMBL" id="KAA6362439.1"/>
    </source>
</evidence>
<dbReference type="AlphaFoldDB" id="A0A5J4TX27"/>